<dbReference type="AlphaFoldDB" id="A0A9X3RZJ1"/>
<evidence type="ECO:0000313" key="2">
    <source>
        <dbReference type="Proteomes" id="UP001149140"/>
    </source>
</evidence>
<organism evidence="1 2">
    <name type="scientific">Solirubrobacter ginsenosidimutans</name>
    <dbReference type="NCBI Taxonomy" id="490573"/>
    <lineage>
        <taxon>Bacteria</taxon>
        <taxon>Bacillati</taxon>
        <taxon>Actinomycetota</taxon>
        <taxon>Thermoleophilia</taxon>
        <taxon>Solirubrobacterales</taxon>
        <taxon>Solirubrobacteraceae</taxon>
        <taxon>Solirubrobacter</taxon>
    </lineage>
</organism>
<accession>A0A9X3RZJ1</accession>
<evidence type="ECO:0000313" key="1">
    <source>
        <dbReference type="EMBL" id="MDA0158972.1"/>
    </source>
</evidence>
<gene>
    <name evidence="1" type="ORF">OM076_01745</name>
</gene>
<evidence type="ECO:0008006" key="3">
    <source>
        <dbReference type="Google" id="ProtNLM"/>
    </source>
</evidence>
<dbReference type="Proteomes" id="UP001149140">
    <property type="component" value="Unassembled WGS sequence"/>
</dbReference>
<comment type="caution">
    <text evidence="1">The sequence shown here is derived from an EMBL/GenBank/DDBJ whole genome shotgun (WGS) entry which is preliminary data.</text>
</comment>
<protein>
    <recommendedName>
        <fullName evidence="3">DUF1269 domain-containing protein</fullName>
    </recommendedName>
</protein>
<keyword evidence="2" id="KW-1185">Reference proteome</keyword>
<reference evidence="1" key="1">
    <citation type="submission" date="2022-10" db="EMBL/GenBank/DDBJ databases">
        <title>The WGS of Solirubrobacter ginsenosidimutans DSM 21036.</title>
        <authorList>
            <person name="Jiang Z."/>
        </authorList>
    </citation>
    <scope>NUCLEOTIDE SEQUENCE</scope>
    <source>
        <strain evidence="1">DSM 21036</strain>
    </source>
</reference>
<proteinExistence type="predicted"/>
<dbReference type="RefSeq" id="WP_270037622.1">
    <property type="nucleotide sequence ID" value="NZ_JAPDOD010000001.1"/>
</dbReference>
<name>A0A9X3RZJ1_9ACTN</name>
<dbReference type="EMBL" id="JAPDOD010000001">
    <property type="protein sequence ID" value="MDA0158972.1"/>
    <property type="molecule type" value="Genomic_DNA"/>
</dbReference>
<sequence>MTAHAQLLVYRFGSSAEFEGQLLGALDRIETGGALRVLDVLFVGTDQATGEIFAIELHRTGAGGFSGPLIGFRLDVAERRRITRRARAGPSGELIGSLAETLGPGDALAAVLVGHDWARTLDDAVSRIGGTEMASTFVDAASLTTLSRELVEVAASARPG</sequence>